<evidence type="ECO:0000256" key="4">
    <source>
        <dbReference type="ARBA" id="ARBA00022922"/>
    </source>
</evidence>
<keyword evidence="7" id="KW-1185">Reference proteome</keyword>
<keyword evidence="2" id="KW-0328">Glycosyltransferase</keyword>
<gene>
    <name evidence="6" type="ORF">MUK42_09391</name>
</gene>
<comment type="pathway">
    <text evidence="1">Glycan biosynthesis; starch biosynthesis.</text>
</comment>
<proteinExistence type="predicted"/>
<dbReference type="SUPFAM" id="SSF53756">
    <property type="entry name" value="UDP-Glycosyltransferase/glycogen phosphorylase"/>
    <property type="match status" value="1"/>
</dbReference>
<accession>A0A9E7E9Q3</accession>
<evidence type="ECO:0000256" key="1">
    <source>
        <dbReference type="ARBA" id="ARBA00004727"/>
    </source>
</evidence>
<evidence type="ECO:0000313" key="7">
    <source>
        <dbReference type="Proteomes" id="UP001055439"/>
    </source>
</evidence>
<dbReference type="OrthoDB" id="512920at2759"/>
<dbReference type="Gene3D" id="3.40.50.2000">
    <property type="entry name" value="Glycogen Phosphorylase B"/>
    <property type="match status" value="1"/>
</dbReference>
<name>A0A9E7E9Q3_9LILI</name>
<reference evidence="6" key="1">
    <citation type="submission" date="2022-05" db="EMBL/GenBank/DDBJ databases">
        <title>The Musa troglodytarum L. genome provides insights into the mechanism of non-climacteric behaviour and enrichment of carotenoids.</title>
        <authorList>
            <person name="Wang J."/>
        </authorList>
    </citation>
    <scope>NUCLEOTIDE SEQUENCE</scope>
    <source>
        <tissue evidence="6">Leaf</tissue>
    </source>
</reference>
<dbReference type="PANTHER" id="PTHR45825">
    <property type="entry name" value="GRANULE-BOUND STARCH SYNTHASE 1, CHLOROPLASTIC/AMYLOPLASTIC"/>
    <property type="match status" value="1"/>
</dbReference>
<keyword evidence="4" id="KW-0750">Starch biosynthesis</keyword>
<dbReference type="GO" id="GO:0016757">
    <property type="term" value="F:glycosyltransferase activity"/>
    <property type="evidence" value="ECO:0007669"/>
    <property type="project" value="UniProtKB-KW"/>
</dbReference>
<feature type="domain" description="Starch synthase catalytic" evidence="5">
    <location>
        <begin position="86"/>
        <end position="255"/>
    </location>
</feature>
<sequence length="288" mass="32237">MSGKQNRSCSAYDEAFDSEPVKFQSFRIPYLSSRAVAHEGLRWRNVVDSLQMQLNSKASSEIATRGSRRSSRKPWAVVVCRSRINLVFVGAEVAPWSKTGGLGDVLGGLPQAMAANGHRDMTVAPRYDEYKDGWDRGIMFELKVGGSIETVRLFHCYQKGVDRVFVDHPMFLEKIHGPLAGTTTDYEDNQLRFSLLCQAALQAPRVLHLNNSLHFSGPYGDDVVFVVNDCHTALLPCYLKAMYQSHGIYKNVKVCDKPVKGRKINWMKAGLPESDRVVTGSPYYAQRA</sequence>
<dbReference type="Pfam" id="PF08323">
    <property type="entry name" value="Glyco_transf_5"/>
    <property type="match status" value="1"/>
</dbReference>
<dbReference type="AlphaFoldDB" id="A0A9E7E9Q3"/>
<dbReference type="Proteomes" id="UP001055439">
    <property type="component" value="Chromosome 1"/>
</dbReference>
<evidence type="ECO:0000256" key="2">
    <source>
        <dbReference type="ARBA" id="ARBA00022676"/>
    </source>
</evidence>
<evidence type="ECO:0000259" key="5">
    <source>
        <dbReference type="Pfam" id="PF08323"/>
    </source>
</evidence>
<dbReference type="InterPro" id="IPR013534">
    <property type="entry name" value="Starch_synth_cat_dom"/>
</dbReference>
<protein>
    <submittedName>
        <fullName evidence="6">Granule-bound starch synthase</fullName>
    </submittedName>
</protein>
<evidence type="ECO:0000313" key="6">
    <source>
        <dbReference type="EMBL" id="URD72093.1"/>
    </source>
</evidence>
<dbReference type="GO" id="GO:0019252">
    <property type="term" value="P:starch biosynthetic process"/>
    <property type="evidence" value="ECO:0007669"/>
    <property type="project" value="UniProtKB-KW"/>
</dbReference>
<evidence type="ECO:0000256" key="3">
    <source>
        <dbReference type="ARBA" id="ARBA00022679"/>
    </source>
</evidence>
<dbReference type="EMBL" id="CP097502">
    <property type="protein sequence ID" value="URD72093.1"/>
    <property type="molecule type" value="Genomic_DNA"/>
</dbReference>
<organism evidence="6 7">
    <name type="scientific">Musa troglodytarum</name>
    <name type="common">fe'i banana</name>
    <dbReference type="NCBI Taxonomy" id="320322"/>
    <lineage>
        <taxon>Eukaryota</taxon>
        <taxon>Viridiplantae</taxon>
        <taxon>Streptophyta</taxon>
        <taxon>Embryophyta</taxon>
        <taxon>Tracheophyta</taxon>
        <taxon>Spermatophyta</taxon>
        <taxon>Magnoliopsida</taxon>
        <taxon>Liliopsida</taxon>
        <taxon>Zingiberales</taxon>
        <taxon>Musaceae</taxon>
        <taxon>Musa</taxon>
    </lineage>
</organism>
<keyword evidence="3" id="KW-0808">Transferase</keyword>
<dbReference type="PANTHER" id="PTHR45825:SF3">
    <property type="entry name" value="GRANULE-BOUND STARCH SYNTHASE 1, CHLOROPLASTIC_AMYLOPLASTIC"/>
    <property type="match status" value="1"/>
</dbReference>